<proteinExistence type="predicted"/>
<dbReference type="PANTHER" id="PTHR33504">
    <property type="entry name" value="NADH DEHYDROGENASE (UBIQUINONE) 1 BETA SUBCOMPLEX, 4"/>
    <property type="match status" value="1"/>
</dbReference>
<name>A0AAV2TDE1_CALDB</name>
<organism evidence="1 2">
    <name type="scientific">Calicophoron daubneyi</name>
    <name type="common">Rumen fluke</name>
    <name type="synonym">Paramphistomum daubneyi</name>
    <dbReference type="NCBI Taxonomy" id="300641"/>
    <lineage>
        <taxon>Eukaryota</taxon>
        <taxon>Metazoa</taxon>
        <taxon>Spiralia</taxon>
        <taxon>Lophotrochozoa</taxon>
        <taxon>Platyhelminthes</taxon>
        <taxon>Trematoda</taxon>
        <taxon>Digenea</taxon>
        <taxon>Plagiorchiida</taxon>
        <taxon>Pronocephalata</taxon>
        <taxon>Paramphistomoidea</taxon>
        <taxon>Paramphistomidae</taxon>
        <taxon>Calicophoron</taxon>
    </lineage>
</organism>
<evidence type="ECO:0000313" key="2">
    <source>
        <dbReference type="Proteomes" id="UP001497525"/>
    </source>
</evidence>
<sequence>MDTKNLDTKDQILKIQRFWRAYKDNQLYKLLVFFLRRLESLPFDQLMKLILPEEAQMLKDNGLYVPKLKFRLIGKVFPPHICFKVYYQAKWCSIAYYCGRQQFNQSSGRPEEGAREHVSPVMQKVLQMVGHRRCTMAILQDCAMFGLLEGSRICRGTSPSKERSIFIMDQSDSLVDDLPAYLGGKQNSWRLLDGKVLLRDSFSWGVLNRLNKSGKHHQSAKHPHHLSLLYATQPNNTEPICRAFLRHLDGQLGSQDRRKSRRRDASQLQRIEKMRAIYQQRTDRGMDKSNVKEPNNSMAYLFNEELCPLPDFRGPEIVALDDMYKWSQNLPEEITTQKKYHNLNCMISQI</sequence>
<gene>
    <name evidence="1" type="ORF">CDAUBV1_LOCUS8839</name>
</gene>
<accession>A0AAV2TDE1</accession>
<dbReference type="EMBL" id="CAXLJL010000234">
    <property type="protein sequence ID" value="CAL5134886.1"/>
    <property type="molecule type" value="Genomic_DNA"/>
</dbReference>
<reference evidence="1" key="1">
    <citation type="submission" date="2024-06" db="EMBL/GenBank/DDBJ databases">
        <authorList>
            <person name="Liu X."/>
            <person name="Lenzi L."/>
            <person name="Haldenby T S."/>
            <person name="Uol C."/>
        </authorList>
    </citation>
    <scope>NUCLEOTIDE SEQUENCE</scope>
</reference>
<dbReference type="AlphaFoldDB" id="A0AAV2TDE1"/>
<comment type="caution">
    <text evidence="1">The sequence shown here is derived from an EMBL/GenBank/DDBJ whole genome shotgun (WGS) entry which is preliminary data.</text>
</comment>
<dbReference type="Proteomes" id="UP001497525">
    <property type="component" value="Unassembled WGS sequence"/>
</dbReference>
<evidence type="ECO:0000313" key="1">
    <source>
        <dbReference type="EMBL" id="CAL5134886.1"/>
    </source>
</evidence>
<protein>
    <submittedName>
        <fullName evidence="1">Uncharacterized protein</fullName>
    </submittedName>
</protein>
<dbReference type="PANTHER" id="PTHR33504:SF1">
    <property type="entry name" value="FAMILY WITH SEQUENCE SIMILARITY 90, MEMBER A1B"/>
    <property type="match status" value="1"/>
</dbReference>